<keyword evidence="2" id="KW-1185">Reference proteome</keyword>
<reference evidence="1" key="1">
    <citation type="submission" date="2020-09" db="EMBL/GenBank/DDBJ databases">
        <title>Genome-Enabled Discovery of Anthraquinone Biosynthesis in Senna tora.</title>
        <authorList>
            <person name="Kang S.-H."/>
            <person name="Pandey R.P."/>
            <person name="Lee C.-M."/>
            <person name="Sim J.-S."/>
            <person name="Jeong J.-T."/>
            <person name="Choi B.-S."/>
            <person name="Jung M."/>
            <person name="Ginzburg D."/>
            <person name="Zhao K."/>
            <person name="Won S.Y."/>
            <person name="Oh T.-J."/>
            <person name="Yu Y."/>
            <person name="Kim N.-H."/>
            <person name="Lee O.R."/>
            <person name="Lee T.-H."/>
            <person name="Bashyal P."/>
            <person name="Kim T.-S."/>
            <person name="Lee W.-H."/>
            <person name="Kawkins C."/>
            <person name="Kim C.-K."/>
            <person name="Kim J.S."/>
            <person name="Ahn B.O."/>
            <person name="Rhee S.Y."/>
            <person name="Sohng J.K."/>
        </authorList>
    </citation>
    <scope>NUCLEOTIDE SEQUENCE</scope>
    <source>
        <tissue evidence="1">Leaf</tissue>
    </source>
</reference>
<organism evidence="1 2">
    <name type="scientific">Senna tora</name>
    <dbReference type="NCBI Taxonomy" id="362788"/>
    <lineage>
        <taxon>Eukaryota</taxon>
        <taxon>Viridiplantae</taxon>
        <taxon>Streptophyta</taxon>
        <taxon>Embryophyta</taxon>
        <taxon>Tracheophyta</taxon>
        <taxon>Spermatophyta</taxon>
        <taxon>Magnoliopsida</taxon>
        <taxon>eudicotyledons</taxon>
        <taxon>Gunneridae</taxon>
        <taxon>Pentapetalae</taxon>
        <taxon>rosids</taxon>
        <taxon>fabids</taxon>
        <taxon>Fabales</taxon>
        <taxon>Fabaceae</taxon>
        <taxon>Caesalpinioideae</taxon>
        <taxon>Cassia clade</taxon>
        <taxon>Senna</taxon>
    </lineage>
</organism>
<name>A0A834W2G1_9FABA</name>
<evidence type="ECO:0000313" key="1">
    <source>
        <dbReference type="EMBL" id="KAF7806797.1"/>
    </source>
</evidence>
<gene>
    <name evidence="1" type="ORF">G2W53_038958</name>
</gene>
<accession>A0A834W2G1</accession>
<evidence type="ECO:0000313" key="2">
    <source>
        <dbReference type="Proteomes" id="UP000634136"/>
    </source>
</evidence>
<protein>
    <submittedName>
        <fullName evidence="1">Uncharacterized protein</fullName>
    </submittedName>
</protein>
<dbReference type="AlphaFoldDB" id="A0A834W2G1"/>
<comment type="caution">
    <text evidence="1">The sequence shown here is derived from an EMBL/GenBank/DDBJ whole genome shotgun (WGS) entry which is preliminary data.</text>
</comment>
<dbReference type="Proteomes" id="UP000634136">
    <property type="component" value="Unassembled WGS sequence"/>
</dbReference>
<sequence length="39" mass="4399">MGWDPHVESTPGAAYDLLYCLMLYIQQNMSATDFSMANL</sequence>
<dbReference type="EMBL" id="JAAIUW010000012">
    <property type="protein sequence ID" value="KAF7806797.1"/>
    <property type="molecule type" value="Genomic_DNA"/>
</dbReference>
<proteinExistence type="predicted"/>